<accession>A0A4R3MMR1</accession>
<dbReference type="OrthoDB" id="2456338at2"/>
<sequence>MRNKIILLLVIVLLTGCNRIEGTSSYIRGANLTEDQKEIVKLIGEQIYIFEYQLKEEYARLDTWWELYKKGEYIGKQLDMSSIINGKKGYIAEVRNNKSWQISHKTGDSVARMIADNLDVIDGHETSGKATSTLNDSVTISKDQEIVLMVLMMSEDGRMSVYDPHYYVENPEVIEEYDYIYLLKCAFSNKGMRED</sequence>
<dbReference type="AlphaFoldDB" id="A0A4R3MMR1"/>
<gene>
    <name evidence="1" type="ORF">EDC18_103291</name>
</gene>
<comment type="caution">
    <text evidence="1">The sequence shown here is derived from an EMBL/GenBank/DDBJ whole genome shotgun (WGS) entry which is preliminary data.</text>
</comment>
<dbReference type="Proteomes" id="UP000294902">
    <property type="component" value="Unassembled WGS sequence"/>
</dbReference>
<organism evidence="1 2">
    <name type="scientific">Natranaerovirga pectinivora</name>
    <dbReference type="NCBI Taxonomy" id="682400"/>
    <lineage>
        <taxon>Bacteria</taxon>
        <taxon>Bacillati</taxon>
        <taxon>Bacillota</taxon>
        <taxon>Clostridia</taxon>
        <taxon>Lachnospirales</taxon>
        <taxon>Natranaerovirgaceae</taxon>
        <taxon>Natranaerovirga</taxon>
    </lineage>
</organism>
<protein>
    <submittedName>
        <fullName evidence="1">Uncharacterized protein</fullName>
    </submittedName>
</protein>
<dbReference type="PROSITE" id="PS51257">
    <property type="entry name" value="PROKAR_LIPOPROTEIN"/>
    <property type="match status" value="1"/>
</dbReference>
<dbReference type="RefSeq" id="WP_132251400.1">
    <property type="nucleotide sequence ID" value="NZ_SMAL01000003.1"/>
</dbReference>
<name>A0A4R3MMR1_9FIRM</name>
<proteinExistence type="predicted"/>
<evidence type="ECO:0000313" key="2">
    <source>
        <dbReference type="Proteomes" id="UP000294902"/>
    </source>
</evidence>
<evidence type="ECO:0000313" key="1">
    <source>
        <dbReference type="EMBL" id="TCT15583.1"/>
    </source>
</evidence>
<keyword evidence="2" id="KW-1185">Reference proteome</keyword>
<reference evidence="1 2" key="1">
    <citation type="submission" date="2019-03" db="EMBL/GenBank/DDBJ databases">
        <title>Genomic Encyclopedia of Type Strains, Phase IV (KMG-IV): sequencing the most valuable type-strain genomes for metagenomic binning, comparative biology and taxonomic classification.</title>
        <authorList>
            <person name="Goeker M."/>
        </authorList>
    </citation>
    <scope>NUCLEOTIDE SEQUENCE [LARGE SCALE GENOMIC DNA]</scope>
    <source>
        <strain evidence="1 2">DSM 24629</strain>
    </source>
</reference>
<dbReference type="EMBL" id="SMAL01000003">
    <property type="protein sequence ID" value="TCT15583.1"/>
    <property type="molecule type" value="Genomic_DNA"/>
</dbReference>